<reference evidence="5" key="1">
    <citation type="submission" date="2023-07" db="EMBL/GenBank/DDBJ databases">
        <title>30 novel species of actinomycetes from the DSMZ collection.</title>
        <authorList>
            <person name="Nouioui I."/>
        </authorList>
    </citation>
    <scope>NUCLEOTIDE SEQUENCE [LARGE SCALE GENOMIC DNA]</scope>
    <source>
        <strain evidence="5">DSM 44938</strain>
    </source>
</reference>
<name>A0ABU2MXZ6_9ACTN</name>
<dbReference type="SMART" id="SM01086">
    <property type="entry name" value="ClpB_D2-small"/>
    <property type="match status" value="1"/>
</dbReference>
<evidence type="ECO:0000256" key="2">
    <source>
        <dbReference type="ARBA" id="ARBA00022840"/>
    </source>
</evidence>
<organism evidence="4 5">
    <name type="scientific">Streptomyces litchfieldiae</name>
    <dbReference type="NCBI Taxonomy" id="3075543"/>
    <lineage>
        <taxon>Bacteria</taxon>
        <taxon>Bacillati</taxon>
        <taxon>Actinomycetota</taxon>
        <taxon>Actinomycetes</taxon>
        <taxon>Kitasatosporales</taxon>
        <taxon>Streptomycetaceae</taxon>
        <taxon>Streptomyces</taxon>
    </lineage>
</organism>
<sequence length="114" mass="12547">MRQAQPLTPDDRGRMVDLLLDRDARRLRSRGVRLEVTEAARELLAEPSPQPLHRTIRTQVNDRLDALLASAEARPGDTVVADTRDGHVVCTVAREDVEEAEAAAEAEGMPPPMS</sequence>
<keyword evidence="5" id="KW-1185">Reference proteome</keyword>
<dbReference type="EMBL" id="JAVREL010000019">
    <property type="protein sequence ID" value="MDT0346242.1"/>
    <property type="molecule type" value="Genomic_DNA"/>
</dbReference>
<keyword evidence="1" id="KW-0547">Nucleotide-binding</keyword>
<comment type="caution">
    <text evidence="4">The sequence shown here is derived from an EMBL/GenBank/DDBJ whole genome shotgun (WGS) entry which is preliminary data.</text>
</comment>
<keyword evidence="2" id="KW-0067">ATP-binding</keyword>
<accession>A0ABU2MXZ6</accession>
<evidence type="ECO:0000313" key="4">
    <source>
        <dbReference type="EMBL" id="MDT0346242.1"/>
    </source>
</evidence>
<evidence type="ECO:0000256" key="1">
    <source>
        <dbReference type="ARBA" id="ARBA00022741"/>
    </source>
</evidence>
<dbReference type="Pfam" id="PF10431">
    <property type="entry name" value="ClpB_D2-small"/>
    <property type="match status" value="1"/>
</dbReference>
<feature type="domain" description="Clp ATPase C-terminal" evidence="3">
    <location>
        <begin position="7"/>
        <end position="90"/>
    </location>
</feature>
<evidence type="ECO:0000259" key="3">
    <source>
        <dbReference type="SMART" id="SM01086"/>
    </source>
</evidence>
<dbReference type="Gene3D" id="1.10.8.60">
    <property type="match status" value="1"/>
</dbReference>
<gene>
    <name evidence="4" type="ORF">RM590_27185</name>
</gene>
<dbReference type="RefSeq" id="WP_311707364.1">
    <property type="nucleotide sequence ID" value="NZ_JAVREL010000019.1"/>
</dbReference>
<dbReference type="InterPro" id="IPR019489">
    <property type="entry name" value="Clp_ATPase_C"/>
</dbReference>
<dbReference type="Proteomes" id="UP001183246">
    <property type="component" value="Unassembled WGS sequence"/>
</dbReference>
<protein>
    <recommendedName>
        <fullName evidence="3">Clp ATPase C-terminal domain-containing protein</fullName>
    </recommendedName>
</protein>
<proteinExistence type="predicted"/>
<evidence type="ECO:0000313" key="5">
    <source>
        <dbReference type="Proteomes" id="UP001183246"/>
    </source>
</evidence>